<dbReference type="PANTHER" id="PTHR45654:SF77">
    <property type="entry name" value="HOMEOBOX-LEUCINE ZIPPER PROTEIN MERISTEM L1"/>
    <property type="match status" value="1"/>
</dbReference>
<gene>
    <name evidence="9" type="ORF">CSSPTR1EN2_LOCUS14704</name>
</gene>
<sequence length="449" mass="50983">MSGRVDRCPSSKRTMFVIEAGHETCASCICIFFAPRPAATSCVAPFTTGSLASPYGKRGWSRVLGAYTSQVKSWFQKRRTYTQEDETTLVPHENDEKLRAENVLICDGHQDPEHPPRQAKRPNHMHTPRQIQELESMFKECPRPDEKQRQRLSAELGLKARQVKFWFQSRRTQMKAQTERADKTLLQQENEKLRSENILMREALKNATCQHCGGWSTLWMPADSGNKEQLNYEEYTLQSPRSIGLRPHGLKTEATRETGLVMSDAISLVEALMDSCQWMEMFPCMVSRALTVDVLSTGVNGNRHGALQLMYAELQVLSPVVPTREIYFLRYCKQHAEGVWAVVDISVDSIRDNAPPCLMRCRRRPSGTLIQETSHGYCKVTAVEHMEYDDRGVHYNYRDLVNSGMAFGAQRWIATLQRQCERLAASLLATSIPSTDLAGYRLPMGVVVC</sequence>
<evidence type="ECO:0000256" key="5">
    <source>
        <dbReference type="RuleBase" id="RU000682"/>
    </source>
</evidence>
<dbReference type="PROSITE" id="PS50071">
    <property type="entry name" value="HOMEOBOX_2"/>
    <property type="match status" value="1"/>
</dbReference>
<keyword evidence="3 6" id="KW-0175">Coiled coil</keyword>
<dbReference type="SMART" id="SM00234">
    <property type="entry name" value="START"/>
    <property type="match status" value="1"/>
</dbReference>
<dbReference type="Gene3D" id="1.10.10.60">
    <property type="entry name" value="Homeodomain-like"/>
    <property type="match status" value="1"/>
</dbReference>
<dbReference type="CDD" id="cd00086">
    <property type="entry name" value="homeodomain"/>
    <property type="match status" value="1"/>
</dbReference>
<proteinExistence type="inferred from homology"/>
<accession>A0ABP0UE28</accession>
<keyword evidence="10" id="KW-1185">Reference proteome</keyword>
<feature type="coiled-coil region" evidence="6">
    <location>
        <begin position="176"/>
        <end position="210"/>
    </location>
</feature>
<keyword evidence="4 5" id="KW-0238">DNA-binding</keyword>
<dbReference type="SMART" id="SM00389">
    <property type="entry name" value="HOX"/>
    <property type="match status" value="1"/>
</dbReference>
<dbReference type="SUPFAM" id="SSF55961">
    <property type="entry name" value="Bet v1-like"/>
    <property type="match status" value="1"/>
</dbReference>
<dbReference type="PANTHER" id="PTHR45654">
    <property type="entry name" value="HOMEOBOX-LEUCINE ZIPPER PROTEIN MERISTEM L1"/>
    <property type="match status" value="1"/>
</dbReference>
<dbReference type="InterPro" id="IPR002913">
    <property type="entry name" value="START_lipid-bd_dom"/>
</dbReference>
<dbReference type="Pfam" id="PF00046">
    <property type="entry name" value="Homeodomain"/>
    <property type="match status" value="1"/>
</dbReference>
<evidence type="ECO:0000256" key="4">
    <source>
        <dbReference type="PROSITE-ProRule" id="PRU00108"/>
    </source>
</evidence>
<dbReference type="Pfam" id="PF01852">
    <property type="entry name" value="START"/>
    <property type="match status" value="1"/>
</dbReference>
<reference evidence="9" key="1">
    <citation type="submission" date="2024-02" db="EMBL/GenBank/DDBJ databases">
        <authorList>
            <consortium name="ELIXIR-Norway"/>
            <consortium name="Elixir Norway"/>
        </authorList>
    </citation>
    <scope>NUCLEOTIDE SEQUENCE</scope>
</reference>
<evidence type="ECO:0000313" key="10">
    <source>
        <dbReference type="Proteomes" id="UP001497512"/>
    </source>
</evidence>
<feature type="DNA-binding region" description="Homeobox" evidence="4">
    <location>
        <begin position="119"/>
        <end position="178"/>
    </location>
</feature>
<evidence type="ECO:0000313" key="9">
    <source>
        <dbReference type="EMBL" id="CAK9219635.1"/>
    </source>
</evidence>
<dbReference type="SUPFAM" id="SSF46689">
    <property type="entry name" value="Homeodomain-like"/>
    <property type="match status" value="1"/>
</dbReference>
<feature type="domain" description="Homeobox" evidence="7">
    <location>
        <begin position="117"/>
        <end position="177"/>
    </location>
</feature>
<dbReference type="InterPro" id="IPR009057">
    <property type="entry name" value="Homeodomain-like_sf"/>
</dbReference>
<dbReference type="Proteomes" id="UP001497512">
    <property type="component" value="Chromosome 3"/>
</dbReference>
<dbReference type="InterPro" id="IPR042160">
    <property type="entry name" value="HD-Zip_IV"/>
</dbReference>
<dbReference type="EMBL" id="OZ019895">
    <property type="protein sequence ID" value="CAK9219635.1"/>
    <property type="molecule type" value="Genomic_DNA"/>
</dbReference>
<dbReference type="InterPro" id="IPR001356">
    <property type="entry name" value="HD"/>
</dbReference>
<dbReference type="CDD" id="cd08875">
    <property type="entry name" value="START_ArGLABRA2_like"/>
    <property type="match status" value="1"/>
</dbReference>
<evidence type="ECO:0000256" key="3">
    <source>
        <dbReference type="ARBA" id="ARBA00023054"/>
    </source>
</evidence>
<evidence type="ECO:0000256" key="2">
    <source>
        <dbReference type="ARBA" id="ARBA00006789"/>
    </source>
</evidence>
<comment type="subcellular location">
    <subcellularLocation>
        <location evidence="1 4 5">Nucleus</location>
    </subcellularLocation>
</comment>
<comment type="similarity">
    <text evidence="2">Belongs to the HD-ZIP homeobox family. Class IV subfamily.</text>
</comment>
<feature type="domain" description="START" evidence="8">
    <location>
        <begin position="219"/>
        <end position="425"/>
    </location>
</feature>
<evidence type="ECO:0000259" key="7">
    <source>
        <dbReference type="PROSITE" id="PS50071"/>
    </source>
</evidence>
<evidence type="ECO:0000259" key="8">
    <source>
        <dbReference type="PROSITE" id="PS50848"/>
    </source>
</evidence>
<dbReference type="PROSITE" id="PS50848">
    <property type="entry name" value="START"/>
    <property type="match status" value="1"/>
</dbReference>
<protein>
    <submittedName>
        <fullName evidence="9">Uncharacterized protein</fullName>
    </submittedName>
</protein>
<evidence type="ECO:0000256" key="1">
    <source>
        <dbReference type="ARBA" id="ARBA00004123"/>
    </source>
</evidence>
<dbReference type="Gene3D" id="3.30.530.20">
    <property type="match status" value="1"/>
</dbReference>
<name>A0ABP0UE28_9BRYO</name>
<dbReference type="InterPro" id="IPR023393">
    <property type="entry name" value="START-like_dom_sf"/>
</dbReference>
<keyword evidence="4 5" id="KW-0539">Nucleus</keyword>
<keyword evidence="4 5" id="KW-0371">Homeobox</keyword>
<organism evidence="9 10">
    <name type="scientific">Sphagnum troendelagicum</name>
    <dbReference type="NCBI Taxonomy" id="128251"/>
    <lineage>
        <taxon>Eukaryota</taxon>
        <taxon>Viridiplantae</taxon>
        <taxon>Streptophyta</taxon>
        <taxon>Embryophyta</taxon>
        <taxon>Bryophyta</taxon>
        <taxon>Sphagnophytina</taxon>
        <taxon>Sphagnopsida</taxon>
        <taxon>Sphagnales</taxon>
        <taxon>Sphagnaceae</taxon>
        <taxon>Sphagnum</taxon>
    </lineage>
</organism>
<evidence type="ECO:0000256" key="6">
    <source>
        <dbReference type="SAM" id="Coils"/>
    </source>
</evidence>